<feature type="region of interest" description="Disordered" evidence="1">
    <location>
        <begin position="1"/>
        <end position="23"/>
    </location>
</feature>
<dbReference type="PANTHER" id="PTHR35459">
    <property type="entry name" value="T1N6.14 PROTEIN"/>
    <property type="match status" value="1"/>
</dbReference>
<dbReference type="OrthoDB" id="672903at2759"/>
<name>A0A2G9G445_9LAMI</name>
<protein>
    <submittedName>
        <fullName evidence="2">Uncharacterized protein</fullName>
    </submittedName>
</protein>
<feature type="compositionally biased region" description="Basic and acidic residues" evidence="1">
    <location>
        <begin position="108"/>
        <end position="119"/>
    </location>
</feature>
<dbReference type="EMBL" id="NKXS01007248">
    <property type="protein sequence ID" value="PIM99961.1"/>
    <property type="molecule type" value="Genomic_DNA"/>
</dbReference>
<proteinExistence type="predicted"/>
<dbReference type="AlphaFoldDB" id="A0A2G9G445"/>
<evidence type="ECO:0000256" key="1">
    <source>
        <dbReference type="SAM" id="MobiDB-lite"/>
    </source>
</evidence>
<feature type="region of interest" description="Disordered" evidence="1">
    <location>
        <begin position="80"/>
        <end position="121"/>
    </location>
</feature>
<feature type="compositionally biased region" description="Basic and acidic residues" evidence="1">
    <location>
        <begin position="80"/>
        <end position="91"/>
    </location>
</feature>
<dbReference type="Proteomes" id="UP000231279">
    <property type="component" value="Unassembled WGS sequence"/>
</dbReference>
<accession>A0A2G9G445</accession>
<feature type="compositionally biased region" description="Polar residues" evidence="1">
    <location>
        <begin position="92"/>
        <end position="105"/>
    </location>
</feature>
<reference evidence="3" key="1">
    <citation type="journal article" date="2018" name="Gigascience">
        <title>Genome assembly of the Pink Ipe (Handroanthus impetiginosus, Bignoniaceae), a highly valued, ecologically keystone Neotropical timber forest tree.</title>
        <authorList>
            <person name="Silva-Junior O.B."/>
            <person name="Grattapaglia D."/>
            <person name="Novaes E."/>
            <person name="Collevatti R.G."/>
        </authorList>
    </citation>
    <scope>NUCLEOTIDE SEQUENCE [LARGE SCALE GENOMIC DNA]</scope>
    <source>
        <strain evidence="3">cv. UFG-1</strain>
    </source>
</reference>
<sequence>MAEAKVLSQSRKRPFDESTAKTQKSRYYKLHAGLKDLRPHIIEVLKTPDLRNCKAASDFHEGVKLIKDLCKDIVEENIELDKRSKPTEHSSSDILNGQKPTNPQQDVKPAEKTQPKELSGHLPHGTYIVGGSAFGWNFITFGSTKAVYYGRTKEAFRATNPALTE</sequence>
<dbReference type="PANTHER" id="PTHR35459:SF2">
    <property type="entry name" value="T1N6.14 PROTEIN"/>
    <property type="match status" value="1"/>
</dbReference>
<gene>
    <name evidence="2" type="ORF">CDL12_27534</name>
</gene>
<keyword evidence="3" id="KW-1185">Reference proteome</keyword>
<dbReference type="STRING" id="429701.A0A2G9G445"/>
<evidence type="ECO:0000313" key="2">
    <source>
        <dbReference type="EMBL" id="PIM99961.1"/>
    </source>
</evidence>
<evidence type="ECO:0000313" key="3">
    <source>
        <dbReference type="Proteomes" id="UP000231279"/>
    </source>
</evidence>
<comment type="caution">
    <text evidence="2">The sequence shown here is derived from an EMBL/GenBank/DDBJ whole genome shotgun (WGS) entry which is preliminary data.</text>
</comment>
<organism evidence="2 3">
    <name type="scientific">Handroanthus impetiginosus</name>
    <dbReference type="NCBI Taxonomy" id="429701"/>
    <lineage>
        <taxon>Eukaryota</taxon>
        <taxon>Viridiplantae</taxon>
        <taxon>Streptophyta</taxon>
        <taxon>Embryophyta</taxon>
        <taxon>Tracheophyta</taxon>
        <taxon>Spermatophyta</taxon>
        <taxon>Magnoliopsida</taxon>
        <taxon>eudicotyledons</taxon>
        <taxon>Gunneridae</taxon>
        <taxon>Pentapetalae</taxon>
        <taxon>asterids</taxon>
        <taxon>lamiids</taxon>
        <taxon>Lamiales</taxon>
        <taxon>Bignoniaceae</taxon>
        <taxon>Crescentiina</taxon>
        <taxon>Tabebuia alliance</taxon>
        <taxon>Handroanthus</taxon>
    </lineage>
</organism>